<accession>A0ABU1G3X9</accession>
<dbReference type="RefSeq" id="WP_309652851.1">
    <property type="nucleotide sequence ID" value="NZ_JARWAK010000008.1"/>
</dbReference>
<keyword evidence="3" id="KW-1185">Reference proteome</keyword>
<evidence type="ECO:0008006" key="4">
    <source>
        <dbReference type="Google" id="ProtNLM"/>
    </source>
</evidence>
<dbReference type="EMBL" id="JARWAK010000008">
    <property type="protein sequence ID" value="MDR5867258.1"/>
    <property type="molecule type" value="Genomic_DNA"/>
</dbReference>
<dbReference type="Proteomes" id="UP001264519">
    <property type="component" value="Unassembled WGS sequence"/>
</dbReference>
<feature type="region of interest" description="Disordered" evidence="1">
    <location>
        <begin position="17"/>
        <end position="43"/>
    </location>
</feature>
<evidence type="ECO:0000313" key="3">
    <source>
        <dbReference type="Proteomes" id="UP001264519"/>
    </source>
</evidence>
<evidence type="ECO:0000313" key="2">
    <source>
        <dbReference type="EMBL" id="MDR5867258.1"/>
    </source>
</evidence>
<organism evidence="2 3">
    <name type="scientific">Halomonas koreensis</name>
    <dbReference type="NCBI Taxonomy" id="245385"/>
    <lineage>
        <taxon>Bacteria</taxon>
        <taxon>Pseudomonadati</taxon>
        <taxon>Pseudomonadota</taxon>
        <taxon>Gammaproteobacteria</taxon>
        <taxon>Oceanospirillales</taxon>
        <taxon>Halomonadaceae</taxon>
        <taxon>Halomonas</taxon>
    </lineage>
</organism>
<protein>
    <recommendedName>
        <fullName evidence="4">Helix-turn-helix domain-containing protein</fullName>
    </recommendedName>
</protein>
<comment type="caution">
    <text evidence="2">The sequence shown here is derived from an EMBL/GenBank/DDBJ whole genome shotgun (WGS) entry which is preliminary data.</text>
</comment>
<reference evidence="2 3" key="1">
    <citation type="submission" date="2023-04" db="EMBL/GenBank/DDBJ databases">
        <title>A long-awaited taxogenomic arrangement of the family Halomonadaceae.</title>
        <authorList>
            <person name="De La Haba R."/>
            <person name="Chuvochina M."/>
            <person name="Wittouck S."/>
            <person name="Arahal D.R."/>
            <person name="Sanchez-Porro C."/>
            <person name="Hugenholtz P."/>
            <person name="Ventosa A."/>
        </authorList>
    </citation>
    <scope>NUCLEOTIDE SEQUENCE [LARGE SCALE GENOMIC DNA]</scope>
    <source>
        <strain evidence="2 3">DSM 23530</strain>
    </source>
</reference>
<sequence length="128" mass="14693">MQLTALDRIPIGAARSGAVVLDDTPRGEPDDAPAPDEQPHPKSDKYQMCWAQICASIGVNYSTFWYRVHLYGMHPADALRTPPTTPRRVTMTLRDLCERVGTNYRTFQRRRHRRWPFREALLGREGGQ</sequence>
<gene>
    <name evidence="2" type="ORF">QC818_10695</name>
</gene>
<name>A0ABU1G3X9_9GAMM</name>
<proteinExistence type="predicted"/>
<evidence type="ECO:0000256" key="1">
    <source>
        <dbReference type="SAM" id="MobiDB-lite"/>
    </source>
</evidence>